<dbReference type="NCBIfam" id="TIGR00231">
    <property type="entry name" value="small_GTP"/>
    <property type="match status" value="1"/>
</dbReference>
<reference evidence="8" key="1">
    <citation type="submission" date="2023-08" db="EMBL/GenBank/DDBJ databases">
        <authorList>
            <person name="Chen Y."/>
            <person name="Shah S."/>
            <person name="Dougan E. K."/>
            <person name="Thang M."/>
            <person name="Chan C."/>
        </authorList>
    </citation>
    <scope>NUCLEOTIDE SEQUENCE</scope>
</reference>
<evidence type="ECO:0000256" key="3">
    <source>
        <dbReference type="ARBA" id="ARBA00023134"/>
    </source>
</evidence>
<dbReference type="InterPro" id="IPR027417">
    <property type="entry name" value="P-loop_NTPase"/>
</dbReference>
<gene>
    <name evidence="8" type="ORF">EVOR1521_LOCUS8417</name>
</gene>
<dbReference type="EMBL" id="CAUJNA010000713">
    <property type="protein sequence ID" value="CAJ1380488.1"/>
    <property type="molecule type" value="Genomic_DNA"/>
</dbReference>
<accession>A0AA36I3P9</accession>
<evidence type="ECO:0000313" key="9">
    <source>
        <dbReference type="Proteomes" id="UP001178507"/>
    </source>
</evidence>
<sequence length="173" mass="19240">MLGLDGAGKTTILYKLRLGGMVKARPTVGFNMETVEHNHLKLKVFDFGGRSKIRRFWHHYSPDADGVIFVVDSTDGERMGEAKEELQAMMGKRELERAVVLVLANKQDSDAMTAEVTEVLQLRKRQVWSLHCTSAPKGFGLSEAMDWLSSSLACPSNGSTSTTRKWEDLPEPA</sequence>
<dbReference type="AlphaFoldDB" id="A0AA36I3P9"/>
<feature type="binding site" evidence="4">
    <location>
        <begin position="3"/>
        <end position="10"/>
    </location>
    <ligand>
        <name>GTP</name>
        <dbReference type="ChEBI" id="CHEBI:37565"/>
    </ligand>
</feature>
<dbReference type="PROSITE" id="PS51417">
    <property type="entry name" value="ARF"/>
    <property type="match status" value="1"/>
</dbReference>
<dbReference type="InterPro" id="IPR005225">
    <property type="entry name" value="Small_GTP-bd"/>
</dbReference>
<name>A0AA36I3P9_9DINO</name>
<feature type="compositionally biased region" description="Basic and acidic residues" evidence="7">
    <location>
        <begin position="164"/>
        <end position="173"/>
    </location>
</feature>
<feature type="binding site" evidence="4">
    <location>
        <begin position="105"/>
        <end position="108"/>
    </location>
    <ligand>
        <name>GTP</name>
        <dbReference type="ChEBI" id="CHEBI:37565"/>
    </ligand>
</feature>
<evidence type="ECO:0000256" key="7">
    <source>
        <dbReference type="SAM" id="MobiDB-lite"/>
    </source>
</evidence>
<dbReference type="Proteomes" id="UP001178507">
    <property type="component" value="Unassembled WGS sequence"/>
</dbReference>
<dbReference type="GO" id="GO:0030010">
    <property type="term" value="P:establishment of cell polarity"/>
    <property type="evidence" value="ECO:0007669"/>
    <property type="project" value="UniProtKB-ARBA"/>
</dbReference>
<keyword evidence="5" id="KW-0460">Magnesium</keyword>
<protein>
    <recommendedName>
        <fullName evidence="10">ADP-ribosylation factor</fullName>
    </recommendedName>
</protein>
<feature type="binding site" evidence="5">
    <location>
        <position position="10"/>
    </location>
    <ligand>
        <name>Mg(2+)</name>
        <dbReference type="ChEBI" id="CHEBI:18420"/>
    </ligand>
</feature>
<dbReference type="GO" id="GO:0005525">
    <property type="term" value="F:GTP binding"/>
    <property type="evidence" value="ECO:0007669"/>
    <property type="project" value="UniProtKB-KW"/>
</dbReference>
<feature type="binding site" evidence="5">
    <location>
        <position position="27"/>
    </location>
    <ligand>
        <name>Mg(2+)</name>
        <dbReference type="ChEBI" id="CHEBI:18420"/>
    </ligand>
</feature>
<feature type="region of interest" description="Disordered" evidence="7">
    <location>
        <begin position="153"/>
        <end position="173"/>
    </location>
</feature>
<dbReference type="SMART" id="SM00177">
    <property type="entry name" value="ARF"/>
    <property type="match status" value="1"/>
</dbReference>
<keyword evidence="5" id="KW-0479">Metal-binding</keyword>
<dbReference type="SMART" id="SM00178">
    <property type="entry name" value="SAR"/>
    <property type="match status" value="1"/>
</dbReference>
<dbReference type="Pfam" id="PF00025">
    <property type="entry name" value="Arf"/>
    <property type="match status" value="1"/>
</dbReference>
<dbReference type="InterPro" id="IPR024156">
    <property type="entry name" value="Small_GTPase_ARF"/>
</dbReference>
<proteinExistence type="inferred from homology"/>
<dbReference type="GO" id="GO:0046872">
    <property type="term" value="F:metal ion binding"/>
    <property type="evidence" value="ECO:0007669"/>
    <property type="project" value="UniProtKB-KW"/>
</dbReference>
<keyword evidence="2 4" id="KW-0547">Nucleotide-binding</keyword>
<dbReference type="InterPro" id="IPR006689">
    <property type="entry name" value="Small_GTPase_ARF/SAR"/>
</dbReference>
<evidence type="ECO:0000256" key="1">
    <source>
        <dbReference type="ARBA" id="ARBA00010290"/>
    </source>
</evidence>
<keyword evidence="3 4" id="KW-0342">GTP-binding</keyword>
<dbReference type="FunFam" id="3.40.50.300:FF:000412">
    <property type="entry name" value="ADP-ribosylation factor 1"/>
    <property type="match status" value="1"/>
</dbReference>
<dbReference type="SUPFAM" id="SSF52540">
    <property type="entry name" value="P-loop containing nucleoside triphosphate hydrolases"/>
    <property type="match status" value="1"/>
</dbReference>
<evidence type="ECO:0008006" key="10">
    <source>
        <dbReference type="Google" id="ProtNLM"/>
    </source>
</evidence>
<keyword evidence="9" id="KW-1185">Reference proteome</keyword>
<feature type="compositionally biased region" description="Polar residues" evidence="7">
    <location>
        <begin position="153"/>
        <end position="163"/>
    </location>
</feature>
<dbReference type="Gene3D" id="3.40.50.300">
    <property type="entry name" value="P-loop containing nucleotide triphosphate hydrolases"/>
    <property type="match status" value="1"/>
</dbReference>
<dbReference type="PANTHER" id="PTHR11711">
    <property type="entry name" value="ADP RIBOSYLATION FACTOR-RELATED"/>
    <property type="match status" value="1"/>
</dbReference>
<evidence type="ECO:0000256" key="5">
    <source>
        <dbReference type="PIRSR" id="PIRSR606689-2"/>
    </source>
</evidence>
<evidence type="ECO:0000313" key="8">
    <source>
        <dbReference type="EMBL" id="CAJ1380488.1"/>
    </source>
</evidence>
<dbReference type="PRINTS" id="PR00328">
    <property type="entry name" value="SAR1GTPBP"/>
</dbReference>
<dbReference type="GO" id="GO:0003924">
    <property type="term" value="F:GTPase activity"/>
    <property type="evidence" value="ECO:0007669"/>
    <property type="project" value="InterPro"/>
</dbReference>
<comment type="caution">
    <text evidence="8">The sequence shown here is derived from an EMBL/GenBank/DDBJ whole genome shotgun (WGS) entry which is preliminary data.</text>
</comment>
<evidence type="ECO:0000256" key="4">
    <source>
        <dbReference type="PIRSR" id="PIRSR606689-1"/>
    </source>
</evidence>
<comment type="similarity">
    <text evidence="1 6">Belongs to the small GTPase superfamily. Arf family.</text>
</comment>
<evidence type="ECO:0000256" key="6">
    <source>
        <dbReference type="RuleBase" id="RU003925"/>
    </source>
</evidence>
<evidence type="ECO:0000256" key="2">
    <source>
        <dbReference type="ARBA" id="ARBA00022741"/>
    </source>
</evidence>
<organism evidence="8 9">
    <name type="scientific">Effrenium voratum</name>
    <dbReference type="NCBI Taxonomy" id="2562239"/>
    <lineage>
        <taxon>Eukaryota</taxon>
        <taxon>Sar</taxon>
        <taxon>Alveolata</taxon>
        <taxon>Dinophyceae</taxon>
        <taxon>Suessiales</taxon>
        <taxon>Symbiodiniaceae</taxon>
        <taxon>Effrenium</taxon>
    </lineage>
</organism>
<feature type="binding site" evidence="4">
    <location>
        <position position="49"/>
    </location>
    <ligand>
        <name>GTP</name>
        <dbReference type="ChEBI" id="CHEBI:37565"/>
    </ligand>
</feature>